<feature type="transmembrane region" description="Helical" evidence="1">
    <location>
        <begin position="132"/>
        <end position="159"/>
    </location>
</feature>
<keyword evidence="1" id="KW-0472">Membrane</keyword>
<keyword evidence="1" id="KW-0812">Transmembrane</keyword>
<feature type="transmembrane region" description="Helical" evidence="1">
    <location>
        <begin position="85"/>
        <end position="102"/>
    </location>
</feature>
<feature type="transmembrane region" description="Helical" evidence="1">
    <location>
        <begin position="15"/>
        <end position="35"/>
    </location>
</feature>
<proteinExistence type="predicted"/>
<keyword evidence="2" id="KW-1185">Reference proteome</keyword>
<dbReference type="AlphaFoldDB" id="A0A7E6FU94"/>
<protein>
    <submittedName>
        <fullName evidence="3">Uncharacterized protein LOC115226314 isoform X1</fullName>
    </submittedName>
</protein>
<dbReference type="Proteomes" id="UP000515154">
    <property type="component" value="Linkage group LG30"/>
</dbReference>
<dbReference type="RefSeq" id="XP_036371205.1">
    <property type="nucleotide sequence ID" value="XM_036515312.1"/>
</dbReference>
<keyword evidence="1" id="KW-1133">Transmembrane helix</keyword>
<organism evidence="2 3">
    <name type="scientific">Octopus sinensis</name>
    <name type="common">East Asian common octopus</name>
    <dbReference type="NCBI Taxonomy" id="2607531"/>
    <lineage>
        <taxon>Eukaryota</taxon>
        <taxon>Metazoa</taxon>
        <taxon>Spiralia</taxon>
        <taxon>Lophotrochozoa</taxon>
        <taxon>Mollusca</taxon>
        <taxon>Cephalopoda</taxon>
        <taxon>Coleoidea</taxon>
        <taxon>Octopodiformes</taxon>
        <taxon>Octopoda</taxon>
        <taxon>Incirrata</taxon>
        <taxon>Octopodidae</taxon>
        <taxon>Octopus</taxon>
    </lineage>
</organism>
<evidence type="ECO:0000256" key="1">
    <source>
        <dbReference type="SAM" id="Phobius"/>
    </source>
</evidence>
<feature type="transmembrane region" description="Helical" evidence="1">
    <location>
        <begin position="55"/>
        <end position="78"/>
    </location>
</feature>
<evidence type="ECO:0000313" key="3">
    <source>
        <dbReference type="RefSeq" id="XP_036371205.1"/>
    </source>
</evidence>
<evidence type="ECO:0000313" key="2">
    <source>
        <dbReference type="Proteomes" id="UP000515154"/>
    </source>
</evidence>
<name>A0A7E6FU94_9MOLL</name>
<sequence>MAGLHLEKLSLAPNILRLFIVVCSLIPFALVSSWSSNGVTYYDFNAKDFNHVHSFEFYIVVSVVTFVSGVITCIIVLLDLKIMPCFVDITVSIVLMVFWVVSDSLLVTSLSNLSETVAVKEARLDFSQIEGAIVSITTAVGHVGVVVVVVVVVVVIVVVSCVRFETASGSGALVSGVPGLRVWNCLLAMLVPRSALLWSPRLMCRLA</sequence>
<gene>
    <name evidence="3" type="primary">LOC115226314</name>
</gene>
<accession>A0A7E6FU94</accession>
<reference evidence="3" key="1">
    <citation type="submission" date="2025-08" db="UniProtKB">
        <authorList>
            <consortium name="RefSeq"/>
        </authorList>
    </citation>
    <scope>IDENTIFICATION</scope>
</reference>